<evidence type="ECO:0000313" key="3">
    <source>
        <dbReference type="Proteomes" id="UP000030765"/>
    </source>
</evidence>
<organism evidence="1">
    <name type="scientific">Anopheles sinensis</name>
    <name type="common">Mosquito</name>
    <dbReference type="NCBI Taxonomy" id="74873"/>
    <lineage>
        <taxon>Eukaryota</taxon>
        <taxon>Metazoa</taxon>
        <taxon>Ecdysozoa</taxon>
        <taxon>Arthropoda</taxon>
        <taxon>Hexapoda</taxon>
        <taxon>Insecta</taxon>
        <taxon>Pterygota</taxon>
        <taxon>Neoptera</taxon>
        <taxon>Endopterygota</taxon>
        <taxon>Diptera</taxon>
        <taxon>Nematocera</taxon>
        <taxon>Culicoidea</taxon>
        <taxon>Culicidae</taxon>
        <taxon>Anophelinae</taxon>
        <taxon>Anopheles</taxon>
    </lineage>
</organism>
<evidence type="ECO:0000313" key="1">
    <source>
        <dbReference type="EMBL" id="KFB41488.1"/>
    </source>
</evidence>
<dbReference type="EnsemblMetazoa" id="ASIC009082-RA">
    <property type="protein sequence ID" value="ASIC009082-PA"/>
    <property type="gene ID" value="ASIC009082"/>
</dbReference>
<name>A0A084VU44_ANOSI</name>
<keyword evidence="3" id="KW-1185">Reference proteome</keyword>
<protein>
    <submittedName>
        <fullName evidence="1 2">Uncharacterized protein</fullName>
    </submittedName>
</protein>
<evidence type="ECO:0000313" key="2">
    <source>
        <dbReference type="EnsemblMetazoa" id="ASIC009082-PA"/>
    </source>
</evidence>
<sequence>MAMAVEETVLCRFRRRTEIGSDHRSDLCDTGKDRKVRPTNEAESVSDFLPITCLHEVWLVGTTGVEYGWRRHTGFRVSGIKKAAGWFGSQEHHHHHHHHDSSLKSILRGARLRHRRRLIVGKLAGNCAFLVRECKPCRRCAISRRRHRRLSSAFEDLDDDVIGCMVIAVRWLDGDENEI</sequence>
<reference evidence="2" key="2">
    <citation type="submission" date="2020-05" db="UniProtKB">
        <authorList>
            <consortium name="EnsemblMetazoa"/>
        </authorList>
    </citation>
    <scope>IDENTIFICATION</scope>
</reference>
<dbReference type="Proteomes" id="UP000030765">
    <property type="component" value="Unassembled WGS sequence"/>
</dbReference>
<dbReference type="VEuPathDB" id="VectorBase:ASIC009082"/>
<dbReference type="AlphaFoldDB" id="A0A084VU44"/>
<reference evidence="1 3" key="1">
    <citation type="journal article" date="2014" name="BMC Genomics">
        <title>Genome sequence of Anopheles sinensis provides insight into genetics basis of mosquito competence for malaria parasites.</title>
        <authorList>
            <person name="Zhou D."/>
            <person name="Zhang D."/>
            <person name="Ding G."/>
            <person name="Shi L."/>
            <person name="Hou Q."/>
            <person name="Ye Y."/>
            <person name="Xu Y."/>
            <person name="Zhou H."/>
            <person name="Xiong C."/>
            <person name="Li S."/>
            <person name="Yu J."/>
            <person name="Hong S."/>
            <person name="Yu X."/>
            <person name="Zou P."/>
            <person name="Chen C."/>
            <person name="Chang X."/>
            <person name="Wang W."/>
            <person name="Lv Y."/>
            <person name="Sun Y."/>
            <person name="Ma L."/>
            <person name="Shen B."/>
            <person name="Zhu C."/>
        </authorList>
    </citation>
    <scope>NUCLEOTIDE SEQUENCE [LARGE SCALE GENOMIC DNA]</scope>
</reference>
<accession>A0A084VU44</accession>
<gene>
    <name evidence="1" type="ORF">ZHAS_00009082</name>
</gene>
<dbReference type="EMBL" id="ATLV01016634">
    <property type="status" value="NOT_ANNOTATED_CDS"/>
    <property type="molecule type" value="Genomic_DNA"/>
</dbReference>
<proteinExistence type="predicted"/>
<dbReference type="EMBL" id="KE525098">
    <property type="protein sequence ID" value="KFB41488.1"/>
    <property type="molecule type" value="Genomic_DNA"/>
</dbReference>